<feature type="binding site" evidence="5">
    <location>
        <position position="262"/>
    </location>
    <ligand>
        <name>glyoxylate</name>
        <dbReference type="ChEBI" id="CHEBI:36655"/>
    </ligand>
</feature>
<protein>
    <recommendedName>
        <fullName evidence="6">FMN hydroxy acid dehydrogenase domain-containing protein</fullName>
    </recommendedName>
</protein>
<feature type="active site" description="Proton acceptor" evidence="4">
    <location>
        <position position="259"/>
    </location>
</feature>
<reference evidence="7" key="1">
    <citation type="journal article" date="2020" name="Stud. Mycol.">
        <title>101 Dothideomycetes genomes: a test case for predicting lifestyles and emergence of pathogens.</title>
        <authorList>
            <person name="Haridas S."/>
            <person name="Albert R."/>
            <person name="Binder M."/>
            <person name="Bloem J."/>
            <person name="Labutti K."/>
            <person name="Salamov A."/>
            <person name="Andreopoulos B."/>
            <person name="Baker S."/>
            <person name="Barry K."/>
            <person name="Bills G."/>
            <person name="Bluhm B."/>
            <person name="Cannon C."/>
            <person name="Castanera R."/>
            <person name="Culley D."/>
            <person name="Daum C."/>
            <person name="Ezra D."/>
            <person name="Gonzalez J."/>
            <person name="Henrissat B."/>
            <person name="Kuo A."/>
            <person name="Liang C."/>
            <person name="Lipzen A."/>
            <person name="Lutzoni F."/>
            <person name="Magnuson J."/>
            <person name="Mondo S."/>
            <person name="Nolan M."/>
            <person name="Ohm R."/>
            <person name="Pangilinan J."/>
            <person name="Park H.-J."/>
            <person name="Ramirez L."/>
            <person name="Alfaro M."/>
            <person name="Sun H."/>
            <person name="Tritt A."/>
            <person name="Yoshinaga Y."/>
            <person name="Zwiers L.-H."/>
            <person name="Turgeon B."/>
            <person name="Goodwin S."/>
            <person name="Spatafora J."/>
            <person name="Crous P."/>
            <person name="Grigoriev I."/>
        </authorList>
    </citation>
    <scope>NUCLEOTIDE SEQUENCE</scope>
    <source>
        <strain evidence="7">CBS 121167</strain>
    </source>
</reference>
<evidence type="ECO:0000256" key="2">
    <source>
        <dbReference type="ARBA" id="ARBA00023002"/>
    </source>
</evidence>
<gene>
    <name evidence="7" type="ORF">K452DRAFT_267648</name>
</gene>
<dbReference type="GeneID" id="54296347"/>
<dbReference type="InterPro" id="IPR037396">
    <property type="entry name" value="FMN_HAD"/>
</dbReference>
<dbReference type="InterPro" id="IPR000262">
    <property type="entry name" value="FMN-dep_DH"/>
</dbReference>
<keyword evidence="5" id="KW-0288">FMN</keyword>
<dbReference type="RefSeq" id="XP_033400050.1">
    <property type="nucleotide sequence ID" value="XM_033538851.1"/>
</dbReference>
<dbReference type="SUPFAM" id="SSF51395">
    <property type="entry name" value="FMN-linked oxidoreductases"/>
    <property type="match status" value="1"/>
</dbReference>
<feature type="binding site" evidence="5">
    <location>
        <position position="259"/>
    </location>
    <ligand>
        <name>glyoxylate</name>
        <dbReference type="ChEBI" id="CHEBI:36655"/>
    </ligand>
</feature>
<evidence type="ECO:0000259" key="6">
    <source>
        <dbReference type="PROSITE" id="PS51349"/>
    </source>
</evidence>
<dbReference type="PANTHER" id="PTHR10578:SF149">
    <property type="entry name" value="2-HYDROXYACID OXIDASE 2"/>
    <property type="match status" value="1"/>
</dbReference>
<dbReference type="CDD" id="cd02809">
    <property type="entry name" value="alpha_hydroxyacid_oxid_FMN"/>
    <property type="match status" value="1"/>
</dbReference>
<dbReference type="EMBL" id="ML995480">
    <property type="protein sequence ID" value="KAF2144338.1"/>
    <property type="molecule type" value="Genomic_DNA"/>
</dbReference>
<evidence type="ECO:0000313" key="7">
    <source>
        <dbReference type="EMBL" id="KAF2144338.1"/>
    </source>
</evidence>
<dbReference type="FunFam" id="3.20.20.70:FF:000228">
    <property type="entry name" value="FMN-dependent dehydrogenase family protein"/>
    <property type="match status" value="1"/>
</dbReference>
<feature type="binding site" evidence="5">
    <location>
        <position position="174"/>
    </location>
    <ligand>
        <name>glyoxylate</name>
        <dbReference type="ChEBI" id="CHEBI:36655"/>
    </ligand>
</feature>
<feature type="binding site" evidence="5">
    <location>
        <position position="115"/>
    </location>
    <ligand>
        <name>FMN</name>
        <dbReference type="ChEBI" id="CHEBI:58210"/>
    </ligand>
</feature>
<keyword evidence="8" id="KW-1185">Reference proteome</keyword>
<sequence>MANRGADFDPEVCTIDDLQNLGSSKLPKMYRDYYNEGAMDLITLRDNVEAFNRYKIRPRVLVDVHNIDTSAEIFGEKVALPFGFSPTAMHKLAHEEGELATSRAAAKFGIPMTLSSYATESIENVTAQGSGNPYSMQMCVLKDREITVQLLRRAEKSGCKALFLSVDVPVLGRRLNEYRNKFTLPHDMAWPNILSSGKNEQVGSPGSRYDYDSTLSWETAIPWLRANTKLQIWLKGINTADDVVLAIHHGVDGIVVSNHGGRQLDGVPATLDALRECAPAAKGKIPIAFDGGVRRGSDIFKALALGADFVFIGRIPIWGLAYKGQEGVELALRILLHELRVTMALTGTRSIKEINKGHLSLLSPSGVLSKL</sequence>
<dbReference type="PANTHER" id="PTHR10578">
    <property type="entry name" value="S -2-HYDROXY-ACID OXIDASE-RELATED"/>
    <property type="match status" value="1"/>
</dbReference>
<dbReference type="Pfam" id="PF01070">
    <property type="entry name" value="FMN_dh"/>
    <property type="match status" value="1"/>
</dbReference>
<accession>A0A6A6BKZ8</accession>
<feature type="binding site" evidence="5">
    <location>
        <position position="257"/>
    </location>
    <ligand>
        <name>FMN</name>
        <dbReference type="ChEBI" id="CHEBI:58210"/>
    </ligand>
</feature>
<name>A0A6A6BKZ8_9PEZI</name>
<dbReference type="InterPro" id="IPR013785">
    <property type="entry name" value="Aldolase_TIM"/>
</dbReference>
<evidence type="ECO:0000256" key="4">
    <source>
        <dbReference type="PIRSR" id="PIRSR000138-1"/>
    </source>
</evidence>
<dbReference type="Gene3D" id="3.20.20.70">
    <property type="entry name" value="Aldolase class I"/>
    <property type="match status" value="1"/>
</dbReference>
<dbReference type="GO" id="GO:0016491">
    <property type="term" value="F:oxidoreductase activity"/>
    <property type="evidence" value="ECO:0007669"/>
    <property type="project" value="UniProtKB-KW"/>
</dbReference>
<organism evidence="7 8">
    <name type="scientific">Aplosporella prunicola CBS 121167</name>
    <dbReference type="NCBI Taxonomy" id="1176127"/>
    <lineage>
        <taxon>Eukaryota</taxon>
        <taxon>Fungi</taxon>
        <taxon>Dikarya</taxon>
        <taxon>Ascomycota</taxon>
        <taxon>Pezizomycotina</taxon>
        <taxon>Dothideomycetes</taxon>
        <taxon>Dothideomycetes incertae sedis</taxon>
        <taxon>Botryosphaeriales</taxon>
        <taxon>Aplosporellaceae</taxon>
        <taxon>Aplosporella</taxon>
    </lineage>
</organism>
<dbReference type="PROSITE" id="PS00557">
    <property type="entry name" value="FMN_HYDROXY_ACID_DH_1"/>
    <property type="match status" value="1"/>
</dbReference>
<evidence type="ECO:0000313" key="8">
    <source>
        <dbReference type="Proteomes" id="UP000799438"/>
    </source>
</evidence>
<feature type="domain" description="FMN hydroxy acid dehydrogenase" evidence="6">
    <location>
        <begin position="7"/>
        <end position="364"/>
    </location>
</feature>
<dbReference type="Proteomes" id="UP000799438">
    <property type="component" value="Unassembled WGS sequence"/>
</dbReference>
<evidence type="ECO:0000256" key="1">
    <source>
        <dbReference type="ARBA" id="ARBA00001917"/>
    </source>
</evidence>
<evidence type="ECO:0000256" key="3">
    <source>
        <dbReference type="ARBA" id="ARBA00024042"/>
    </source>
</evidence>
<comment type="cofactor">
    <cofactor evidence="1">
        <name>FMN</name>
        <dbReference type="ChEBI" id="CHEBI:58210"/>
    </cofactor>
</comment>
<feature type="binding site" evidence="5">
    <location>
        <begin position="313"/>
        <end position="314"/>
    </location>
    <ligand>
        <name>FMN</name>
        <dbReference type="ChEBI" id="CHEBI:58210"/>
    </ligand>
</feature>
<dbReference type="PROSITE" id="PS51349">
    <property type="entry name" value="FMN_HYDROXY_ACID_DH_2"/>
    <property type="match status" value="1"/>
</dbReference>
<evidence type="ECO:0000256" key="5">
    <source>
        <dbReference type="PIRSR" id="PIRSR000138-2"/>
    </source>
</evidence>
<feature type="binding site" evidence="5">
    <location>
        <begin position="86"/>
        <end position="88"/>
    </location>
    <ligand>
        <name>FMN</name>
        <dbReference type="ChEBI" id="CHEBI:58210"/>
    </ligand>
</feature>
<dbReference type="PIRSF" id="PIRSF000138">
    <property type="entry name" value="Al-hdrx_acd_dh"/>
    <property type="match status" value="1"/>
</dbReference>
<keyword evidence="5" id="KW-0285">Flavoprotein</keyword>
<keyword evidence="2" id="KW-0560">Oxidoreductase</keyword>
<dbReference type="GO" id="GO:0010181">
    <property type="term" value="F:FMN binding"/>
    <property type="evidence" value="ECO:0007669"/>
    <property type="project" value="InterPro"/>
</dbReference>
<feature type="binding site" evidence="5">
    <location>
        <position position="33"/>
    </location>
    <ligand>
        <name>glyoxylate</name>
        <dbReference type="ChEBI" id="CHEBI:36655"/>
    </ligand>
</feature>
<dbReference type="InterPro" id="IPR012133">
    <property type="entry name" value="Alpha-hydoxy_acid_DH_FMN"/>
</dbReference>
<comment type="similarity">
    <text evidence="3">Belongs to the FMN-dependent alpha-hydroxy acid dehydrogenase family.</text>
</comment>
<dbReference type="AlphaFoldDB" id="A0A6A6BKZ8"/>
<feature type="binding site" evidence="5">
    <location>
        <position position="137"/>
    </location>
    <ligand>
        <name>FMN</name>
        <dbReference type="ChEBI" id="CHEBI:58210"/>
    </ligand>
</feature>
<proteinExistence type="inferred from homology"/>
<feature type="binding site" evidence="5">
    <location>
        <position position="235"/>
    </location>
    <ligand>
        <name>FMN</name>
        <dbReference type="ChEBI" id="CHEBI:58210"/>
    </ligand>
</feature>
<dbReference type="OrthoDB" id="1925334at2759"/>
<dbReference type="InterPro" id="IPR008259">
    <property type="entry name" value="FMN_hydac_DH_AS"/>
</dbReference>
<feature type="binding site" evidence="5">
    <location>
        <begin position="290"/>
        <end position="294"/>
    </location>
    <ligand>
        <name>FMN</name>
        <dbReference type="ChEBI" id="CHEBI:58210"/>
    </ligand>
</feature>